<sequence length="90" mass="9391">MRSYATVLAGRGGGIATAVKGAENEPDTDKSTGRRDDTSLQGMVTTITAVKEVGEEEDVTMRAVLLQLIDTTVSAFNLAFLTVTEAAAAL</sequence>
<feature type="compositionally biased region" description="Basic and acidic residues" evidence="1">
    <location>
        <begin position="27"/>
        <end position="38"/>
    </location>
</feature>
<feature type="region of interest" description="Disordered" evidence="1">
    <location>
        <begin position="17"/>
        <end position="38"/>
    </location>
</feature>
<proteinExistence type="predicted"/>
<evidence type="ECO:0000313" key="2">
    <source>
        <dbReference type="EMBL" id="KMW68510.1"/>
    </source>
</evidence>
<name>A0A0J9ETK8_AJEDA</name>
<dbReference type="EMBL" id="GG749481">
    <property type="protein sequence ID" value="KMW68510.1"/>
    <property type="molecule type" value="Genomic_DNA"/>
</dbReference>
<gene>
    <name evidence="2" type="ORF">BDDG_12861</name>
</gene>
<dbReference type="AlphaFoldDB" id="A0A0J9ETK8"/>
<dbReference type="Proteomes" id="UP000007802">
    <property type="component" value="Unassembled WGS sequence"/>
</dbReference>
<accession>A0A0J9ETK8</accession>
<protein>
    <submittedName>
        <fullName evidence="2">Uncharacterized protein</fullName>
    </submittedName>
</protein>
<organism evidence="2">
    <name type="scientific">Ajellomyces dermatitidis (strain ATCC 18188 / CBS 674.68)</name>
    <name type="common">Blastomyces dermatitidis</name>
    <dbReference type="NCBI Taxonomy" id="653446"/>
    <lineage>
        <taxon>Eukaryota</taxon>
        <taxon>Fungi</taxon>
        <taxon>Dikarya</taxon>
        <taxon>Ascomycota</taxon>
        <taxon>Pezizomycotina</taxon>
        <taxon>Eurotiomycetes</taxon>
        <taxon>Eurotiomycetidae</taxon>
        <taxon>Onygenales</taxon>
        <taxon>Ajellomycetaceae</taxon>
        <taxon>Blastomyces</taxon>
    </lineage>
</organism>
<evidence type="ECO:0000256" key="1">
    <source>
        <dbReference type="SAM" id="MobiDB-lite"/>
    </source>
</evidence>
<reference evidence="2" key="1">
    <citation type="submission" date="2010-03" db="EMBL/GenBank/DDBJ databases">
        <title>Annotation of Blastomyces dermatitidis strain ATCC 18188.</title>
        <authorList>
            <consortium name="The Broad Institute Genome Sequencing Platform"/>
            <consortium name="Broad Institute Genome Sequencing Center for Infectious Disease."/>
            <person name="Cuomo C."/>
            <person name="Klein B."/>
            <person name="Sullivan T."/>
            <person name="Heitman J."/>
            <person name="Young S."/>
            <person name="Zeng Q."/>
            <person name="Gargeya S."/>
            <person name="Alvarado L."/>
            <person name="Berlin A.M."/>
            <person name="Chapman S.B."/>
            <person name="Chen Z."/>
            <person name="Freedman E."/>
            <person name="Gellesch M."/>
            <person name="Goldberg J."/>
            <person name="Griggs A."/>
            <person name="Gujja S."/>
            <person name="Heilman E."/>
            <person name="Heiman D."/>
            <person name="Howarth C."/>
            <person name="Mehta T."/>
            <person name="Neiman D."/>
            <person name="Pearson M."/>
            <person name="Roberts A."/>
            <person name="Saif S."/>
            <person name="Shea T."/>
            <person name="Shenoy N."/>
            <person name="Sisk P."/>
            <person name="Stolte C."/>
            <person name="Sykes S."/>
            <person name="White J."/>
            <person name="Yandava C."/>
            <person name="Haas B."/>
            <person name="Nusbaum C."/>
            <person name="Birren B."/>
        </authorList>
    </citation>
    <scope>NUCLEOTIDE SEQUENCE</scope>
    <source>
        <strain evidence="2">ATCC 18188</strain>
    </source>
</reference>